<proteinExistence type="inferred from homology"/>
<evidence type="ECO:0000313" key="6">
    <source>
        <dbReference type="Proteomes" id="UP001206895"/>
    </source>
</evidence>
<organism evidence="5 6">
    <name type="scientific">Williamsia maris</name>
    <dbReference type="NCBI Taxonomy" id="72806"/>
    <lineage>
        <taxon>Bacteria</taxon>
        <taxon>Bacillati</taxon>
        <taxon>Actinomycetota</taxon>
        <taxon>Actinomycetes</taxon>
        <taxon>Mycobacteriales</taxon>
        <taxon>Nocardiaceae</taxon>
        <taxon>Williamsia</taxon>
    </lineage>
</organism>
<dbReference type="InterPro" id="IPR002018">
    <property type="entry name" value="CarbesteraseB"/>
</dbReference>
<dbReference type="SUPFAM" id="SSF53474">
    <property type="entry name" value="alpha/beta-Hydrolases"/>
    <property type="match status" value="1"/>
</dbReference>
<keyword evidence="3" id="KW-0732">Signal</keyword>
<dbReference type="EMBL" id="JAMTCJ010000001">
    <property type="protein sequence ID" value="MCP2174662.1"/>
    <property type="molecule type" value="Genomic_DNA"/>
</dbReference>
<comment type="similarity">
    <text evidence="1 3">Belongs to the type-B carboxylesterase/lipase family.</text>
</comment>
<dbReference type="InterPro" id="IPR029058">
    <property type="entry name" value="AB_hydrolase_fold"/>
</dbReference>
<keyword evidence="6" id="KW-1185">Reference proteome</keyword>
<evidence type="ECO:0000256" key="1">
    <source>
        <dbReference type="ARBA" id="ARBA00005964"/>
    </source>
</evidence>
<dbReference type="Gene3D" id="3.40.50.1820">
    <property type="entry name" value="alpha/beta hydrolase"/>
    <property type="match status" value="1"/>
</dbReference>
<dbReference type="PROSITE" id="PS00122">
    <property type="entry name" value="CARBOXYLESTERASE_B_1"/>
    <property type="match status" value="1"/>
</dbReference>
<dbReference type="Proteomes" id="UP001206895">
    <property type="component" value="Unassembled WGS sequence"/>
</dbReference>
<feature type="signal peptide" evidence="3">
    <location>
        <begin position="1"/>
        <end position="17"/>
    </location>
</feature>
<evidence type="ECO:0000313" key="5">
    <source>
        <dbReference type="EMBL" id="MCP2174662.1"/>
    </source>
</evidence>
<gene>
    <name evidence="5" type="ORF">LX13_000469</name>
</gene>
<dbReference type="Pfam" id="PF00135">
    <property type="entry name" value="COesterase"/>
    <property type="match status" value="1"/>
</dbReference>
<dbReference type="EC" id="3.1.1.-" evidence="3"/>
<sequence>MKKTLCTVAVLALLAGAACTDSRDDSTPVDAPLTVSTTSGVLHGKAVGSTRRFTAIRYAQPPVGSRRWTLPQAISARGTQVDATGLGHPCEQNSGPASGTTAAPSENCLYLNVTTPRRQSADDRLPMMVWWHGGGYTTGSGIGYDAQRLADTGNVIVVTVNYRLGMFGYLALPGLEGGGDFGFADQLESLRWVQRNAAAFGGDPDNVTVFGESAGGMSTCAALTSPAARGLIDKAIVSSGSCALVFPTNALYPGVPAQRPYASVAQAMSTGTDAARALRCGGNLALECLRRLPSSALLTQNENFSNTLAYGTPLLPRDPRDAVATGATLRIPMISGGNREENSAFVAGALAVNPSAFTAQGYDGDLRAAYGDRAGDVAQRYPPSRFASAGAALARTFTDAGWACPTVRSARQYAEHAKVYSYEFSDDTGPNVSGGSSPQVPKAAFHANDLPYVFDLQGRDLVPSGPQAELSKQMIGYWSSFAHTGTPSAANAPVWPATTPDSAPVLGFTSSGIRMVDHSTDHQCAFWDTVTLP</sequence>
<accession>A0ABT1H9M9</accession>
<dbReference type="InterPro" id="IPR019826">
    <property type="entry name" value="Carboxylesterase_B_AS"/>
</dbReference>
<feature type="chain" id="PRO_5044973045" description="Carboxylic ester hydrolase" evidence="3">
    <location>
        <begin position="18"/>
        <end position="533"/>
    </location>
</feature>
<reference evidence="5 6" key="1">
    <citation type="submission" date="2022-06" db="EMBL/GenBank/DDBJ databases">
        <title>Genomic Encyclopedia of Archaeal and Bacterial Type Strains, Phase II (KMG-II): from individual species to whole genera.</title>
        <authorList>
            <person name="Goeker M."/>
        </authorList>
    </citation>
    <scope>NUCLEOTIDE SEQUENCE [LARGE SCALE GENOMIC DNA]</scope>
    <source>
        <strain evidence="5 6">DSM 44693</strain>
    </source>
</reference>
<feature type="domain" description="Carboxylesterase type B" evidence="4">
    <location>
        <begin position="34"/>
        <end position="527"/>
    </location>
</feature>
<dbReference type="RefSeq" id="WP_253659697.1">
    <property type="nucleotide sequence ID" value="NZ_BAAAJQ010000001.1"/>
</dbReference>
<protein>
    <recommendedName>
        <fullName evidence="3">Carboxylic ester hydrolase</fullName>
        <ecNumber evidence="3">3.1.1.-</ecNumber>
    </recommendedName>
</protein>
<evidence type="ECO:0000259" key="4">
    <source>
        <dbReference type="Pfam" id="PF00135"/>
    </source>
</evidence>
<evidence type="ECO:0000256" key="2">
    <source>
        <dbReference type="ARBA" id="ARBA00022801"/>
    </source>
</evidence>
<name>A0ABT1H9M9_9NOCA</name>
<comment type="caution">
    <text evidence="5">The sequence shown here is derived from an EMBL/GenBank/DDBJ whole genome shotgun (WGS) entry which is preliminary data.</text>
</comment>
<dbReference type="PANTHER" id="PTHR11559">
    <property type="entry name" value="CARBOXYLESTERASE"/>
    <property type="match status" value="1"/>
</dbReference>
<evidence type="ECO:0000256" key="3">
    <source>
        <dbReference type="RuleBase" id="RU361235"/>
    </source>
</evidence>
<dbReference type="InterPro" id="IPR050309">
    <property type="entry name" value="Type-B_Carboxylest/Lipase"/>
</dbReference>
<keyword evidence="2 3" id="KW-0378">Hydrolase</keyword>
<dbReference type="PROSITE" id="PS51257">
    <property type="entry name" value="PROKAR_LIPOPROTEIN"/>
    <property type="match status" value="1"/>
</dbReference>